<dbReference type="STRING" id="1156394.T0S7N2"/>
<dbReference type="Pfam" id="PF04525">
    <property type="entry name" value="LOR"/>
    <property type="match status" value="1"/>
</dbReference>
<dbReference type="OMA" id="HRRWHVY"/>
<dbReference type="InParanoid" id="T0S7N2"/>
<organism evidence="2 3">
    <name type="scientific">Saprolegnia diclina (strain VS20)</name>
    <dbReference type="NCBI Taxonomy" id="1156394"/>
    <lineage>
        <taxon>Eukaryota</taxon>
        <taxon>Sar</taxon>
        <taxon>Stramenopiles</taxon>
        <taxon>Oomycota</taxon>
        <taxon>Saprolegniomycetes</taxon>
        <taxon>Saprolegniales</taxon>
        <taxon>Saprolegniaceae</taxon>
        <taxon>Saprolegnia</taxon>
    </lineage>
</organism>
<sequence length="193" mass="21382">MGVCMSSEEFSALPLVPQSNFVAIDHTFTAPRVVTLDVKCQIWSSLGKDFLIRDADTGEVYFRLEAKDSSFHDQKVLRDNRGNVVAVTKEDLREYTQHVYSSEATDHELLAIKARHNVGYPELGCSVRNLSTGRVHELRCKGAWTHRAIISIDGGVVIAKIDQKFDLGGVRYSVEVAPGVDLALMTLVCIAMD</sequence>
<gene>
    <name evidence="2" type="ORF">SDRG_03711</name>
</gene>
<proteinExistence type="inferred from homology"/>
<dbReference type="InterPro" id="IPR007612">
    <property type="entry name" value="LOR"/>
</dbReference>
<evidence type="ECO:0000313" key="3">
    <source>
        <dbReference type="Proteomes" id="UP000030762"/>
    </source>
</evidence>
<evidence type="ECO:0000313" key="2">
    <source>
        <dbReference type="EMBL" id="EQC38747.1"/>
    </source>
</evidence>
<comment type="similarity">
    <text evidence="1">Belongs to the LOR family.</text>
</comment>
<dbReference type="Gene3D" id="2.40.160.200">
    <property type="entry name" value="LURP1-related"/>
    <property type="match status" value="1"/>
</dbReference>
<dbReference type="RefSeq" id="XP_008607571.1">
    <property type="nucleotide sequence ID" value="XM_008609349.1"/>
</dbReference>
<dbReference type="PANTHER" id="PTHR31087">
    <property type="match status" value="1"/>
</dbReference>
<name>T0S7N2_SAPDV</name>
<dbReference type="PANTHER" id="PTHR31087:SF161">
    <property type="entry name" value="TUBBY C 2 FAMILY PROTEIN"/>
    <property type="match status" value="1"/>
</dbReference>
<protein>
    <recommendedName>
        <fullName evidence="4">Tubby C-terminal domain-containing protein</fullName>
    </recommendedName>
</protein>
<dbReference type="OrthoDB" id="75494at2759"/>
<dbReference type="EMBL" id="JH767140">
    <property type="protein sequence ID" value="EQC38747.1"/>
    <property type="molecule type" value="Genomic_DNA"/>
</dbReference>
<dbReference type="GeneID" id="19944438"/>
<dbReference type="VEuPathDB" id="FungiDB:SDRG_03711"/>
<dbReference type="InterPro" id="IPR038595">
    <property type="entry name" value="LOR_sf"/>
</dbReference>
<dbReference type="SUPFAM" id="SSF54518">
    <property type="entry name" value="Tubby C-terminal domain-like"/>
    <property type="match status" value="1"/>
</dbReference>
<evidence type="ECO:0008006" key="4">
    <source>
        <dbReference type="Google" id="ProtNLM"/>
    </source>
</evidence>
<accession>T0S7N2</accession>
<dbReference type="Proteomes" id="UP000030762">
    <property type="component" value="Unassembled WGS sequence"/>
</dbReference>
<dbReference type="InterPro" id="IPR025659">
    <property type="entry name" value="Tubby-like_C"/>
</dbReference>
<keyword evidence="3" id="KW-1185">Reference proteome</keyword>
<reference evidence="2 3" key="1">
    <citation type="submission" date="2012-04" db="EMBL/GenBank/DDBJ databases">
        <title>The Genome Sequence of Saprolegnia declina VS20.</title>
        <authorList>
            <consortium name="The Broad Institute Genome Sequencing Platform"/>
            <person name="Russ C."/>
            <person name="Nusbaum C."/>
            <person name="Tyler B."/>
            <person name="van West P."/>
            <person name="Dieguez-Uribeondo J."/>
            <person name="de Bruijn I."/>
            <person name="Tripathy S."/>
            <person name="Jiang R."/>
            <person name="Young S.K."/>
            <person name="Zeng Q."/>
            <person name="Gargeya S."/>
            <person name="Fitzgerald M."/>
            <person name="Haas B."/>
            <person name="Abouelleil A."/>
            <person name="Alvarado L."/>
            <person name="Arachchi H.M."/>
            <person name="Berlin A."/>
            <person name="Chapman S.B."/>
            <person name="Goldberg J."/>
            <person name="Griggs A."/>
            <person name="Gujja S."/>
            <person name="Hansen M."/>
            <person name="Howarth C."/>
            <person name="Imamovic A."/>
            <person name="Larimer J."/>
            <person name="McCowen C."/>
            <person name="Montmayeur A."/>
            <person name="Murphy C."/>
            <person name="Neiman D."/>
            <person name="Pearson M."/>
            <person name="Priest M."/>
            <person name="Roberts A."/>
            <person name="Saif S."/>
            <person name="Shea T."/>
            <person name="Sisk P."/>
            <person name="Sykes S."/>
            <person name="Wortman J."/>
            <person name="Nusbaum C."/>
            <person name="Birren B."/>
        </authorList>
    </citation>
    <scope>NUCLEOTIDE SEQUENCE [LARGE SCALE GENOMIC DNA]</scope>
    <source>
        <strain evidence="2 3">VS20</strain>
    </source>
</reference>
<dbReference type="AlphaFoldDB" id="T0S7N2"/>
<evidence type="ECO:0000256" key="1">
    <source>
        <dbReference type="ARBA" id="ARBA00005437"/>
    </source>
</evidence>